<evidence type="ECO:0000313" key="1">
    <source>
        <dbReference type="EMBL" id="MBW81318.1"/>
    </source>
</evidence>
<proteinExistence type="predicted"/>
<reference evidence="1" key="1">
    <citation type="submission" date="2018-02" db="EMBL/GenBank/DDBJ databases">
        <title>Rhizophora mucronata_Transcriptome.</title>
        <authorList>
            <person name="Meera S.P."/>
            <person name="Sreeshan A."/>
            <person name="Augustine A."/>
        </authorList>
    </citation>
    <scope>NUCLEOTIDE SEQUENCE</scope>
    <source>
        <tissue evidence="1">Leaf</tissue>
    </source>
</reference>
<dbReference type="GO" id="GO:0016301">
    <property type="term" value="F:kinase activity"/>
    <property type="evidence" value="ECO:0007669"/>
    <property type="project" value="UniProtKB-KW"/>
</dbReference>
<sequence>MCFNRSEGRLQQ</sequence>
<dbReference type="EMBL" id="GGEC01000835">
    <property type="protein sequence ID" value="MBW81318.1"/>
    <property type="molecule type" value="Transcribed_RNA"/>
</dbReference>
<accession>A0A2P2IJC6</accession>
<keyword evidence="1" id="KW-0808">Transferase</keyword>
<protein>
    <submittedName>
        <fullName evidence="1">CBL-interacting protein kinase 32-like isoform X3</fullName>
    </submittedName>
</protein>
<name>A0A2P2IJC6_RHIMU</name>
<keyword evidence="1" id="KW-0418">Kinase</keyword>
<organism evidence="1">
    <name type="scientific">Rhizophora mucronata</name>
    <name type="common">Asiatic mangrove</name>
    <dbReference type="NCBI Taxonomy" id="61149"/>
    <lineage>
        <taxon>Eukaryota</taxon>
        <taxon>Viridiplantae</taxon>
        <taxon>Streptophyta</taxon>
        <taxon>Embryophyta</taxon>
        <taxon>Tracheophyta</taxon>
        <taxon>Spermatophyta</taxon>
        <taxon>Magnoliopsida</taxon>
        <taxon>eudicotyledons</taxon>
        <taxon>Gunneridae</taxon>
        <taxon>Pentapetalae</taxon>
        <taxon>rosids</taxon>
        <taxon>fabids</taxon>
        <taxon>Malpighiales</taxon>
        <taxon>Rhizophoraceae</taxon>
        <taxon>Rhizophora</taxon>
    </lineage>
</organism>